<name>A0A328TL56_9GAMM</name>
<evidence type="ECO:0000313" key="2">
    <source>
        <dbReference type="Proteomes" id="UP000244334"/>
    </source>
</evidence>
<organism evidence="1 2">
    <name type="scientific">Candidatus Erwinia dacicola</name>
    <dbReference type="NCBI Taxonomy" id="252393"/>
    <lineage>
        <taxon>Bacteria</taxon>
        <taxon>Pseudomonadati</taxon>
        <taxon>Pseudomonadota</taxon>
        <taxon>Gammaproteobacteria</taxon>
        <taxon>Enterobacterales</taxon>
        <taxon>Erwiniaceae</taxon>
        <taxon>Erwinia</taxon>
    </lineage>
</organism>
<reference evidence="1" key="1">
    <citation type="submission" date="2018-04" db="EMBL/GenBank/DDBJ databases">
        <title>Genomes of the Obligate Erwinia dacicola and Facultative Enterobacter sp. OLF Endosymbionts of the Olive Fruit fly, Bactrocera oleae.</title>
        <authorList>
            <person name="Estes A.M."/>
            <person name="Hearn D.J."/>
            <person name="Agarwal S."/>
            <person name="Pierson E.A."/>
            <person name="Dunning-Hotopp J.C."/>
        </authorList>
    </citation>
    <scope>NUCLEOTIDE SEQUENCE [LARGE SCALE GENOMIC DNA]</scope>
    <source>
        <strain evidence="1">Oroville</strain>
    </source>
</reference>
<proteinExistence type="predicted"/>
<comment type="caution">
    <text evidence="1">The sequence shown here is derived from an EMBL/GenBank/DDBJ whole genome shotgun (WGS) entry which is preliminary data.</text>
</comment>
<dbReference type="EMBL" id="LJAM02000606">
    <property type="protein sequence ID" value="RAP69735.1"/>
    <property type="molecule type" value="Genomic_DNA"/>
</dbReference>
<dbReference type="Proteomes" id="UP000244334">
    <property type="component" value="Unassembled WGS sequence"/>
</dbReference>
<accession>A0A328TL56</accession>
<sequence>MLWPVLVDHYSCLSRLLVKRQAEDVEAVRCLAADVLNFALCRKNGALS</sequence>
<keyword evidence="2" id="KW-1185">Reference proteome</keyword>
<gene>
    <name evidence="1" type="ORF">ACZ87_03470</name>
</gene>
<evidence type="ECO:0000313" key="1">
    <source>
        <dbReference type="EMBL" id="RAP69735.1"/>
    </source>
</evidence>
<protein>
    <submittedName>
        <fullName evidence="1">Uncharacterized protein</fullName>
    </submittedName>
</protein>
<dbReference type="AlphaFoldDB" id="A0A328TL56"/>